<keyword evidence="3" id="KW-1185">Reference proteome</keyword>
<evidence type="ECO:0000256" key="1">
    <source>
        <dbReference type="SAM" id="MobiDB-lite"/>
    </source>
</evidence>
<proteinExistence type="predicted"/>
<organism evidence="2 3">
    <name type="scientific">Araneus ventricosus</name>
    <name type="common">Orbweaver spider</name>
    <name type="synonym">Epeira ventricosa</name>
    <dbReference type="NCBI Taxonomy" id="182803"/>
    <lineage>
        <taxon>Eukaryota</taxon>
        <taxon>Metazoa</taxon>
        <taxon>Ecdysozoa</taxon>
        <taxon>Arthropoda</taxon>
        <taxon>Chelicerata</taxon>
        <taxon>Arachnida</taxon>
        <taxon>Araneae</taxon>
        <taxon>Araneomorphae</taxon>
        <taxon>Entelegynae</taxon>
        <taxon>Araneoidea</taxon>
        <taxon>Araneidae</taxon>
        <taxon>Araneus</taxon>
    </lineage>
</organism>
<sequence>MQVDDVPPSADATNTIKIANETKFPLVNSVPKPMPIDAILDNETDNVIESSSIDDAIHYDPNEAIGEAIGEMSPVIEQQPPVTNPATSDKATPRQKLKKSSF</sequence>
<evidence type="ECO:0000313" key="3">
    <source>
        <dbReference type="Proteomes" id="UP000499080"/>
    </source>
</evidence>
<gene>
    <name evidence="2" type="ORF">AVEN_161434_1</name>
</gene>
<feature type="compositionally biased region" description="Basic residues" evidence="1">
    <location>
        <begin position="93"/>
        <end position="102"/>
    </location>
</feature>
<dbReference type="AlphaFoldDB" id="A0A4Y2M3J9"/>
<feature type="compositionally biased region" description="Polar residues" evidence="1">
    <location>
        <begin position="80"/>
        <end position="90"/>
    </location>
</feature>
<comment type="caution">
    <text evidence="2">The sequence shown here is derived from an EMBL/GenBank/DDBJ whole genome shotgun (WGS) entry which is preliminary data.</text>
</comment>
<feature type="region of interest" description="Disordered" evidence="1">
    <location>
        <begin position="72"/>
        <end position="102"/>
    </location>
</feature>
<accession>A0A4Y2M3J9</accession>
<dbReference type="Proteomes" id="UP000499080">
    <property type="component" value="Unassembled WGS sequence"/>
</dbReference>
<name>A0A4Y2M3J9_ARAVE</name>
<reference evidence="2 3" key="1">
    <citation type="journal article" date="2019" name="Sci. Rep.">
        <title>Orb-weaving spider Araneus ventricosus genome elucidates the spidroin gene catalogue.</title>
        <authorList>
            <person name="Kono N."/>
            <person name="Nakamura H."/>
            <person name="Ohtoshi R."/>
            <person name="Moran D.A.P."/>
            <person name="Shinohara A."/>
            <person name="Yoshida Y."/>
            <person name="Fujiwara M."/>
            <person name="Mori M."/>
            <person name="Tomita M."/>
            <person name="Arakawa K."/>
        </authorList>
    </citation>
    <scope>NUCLEOTIDE SEQUENCE [LARGE SCALE GENOMIC DNA]</scope>
</reference>
<protein>
    <submittedName>
        <fullName evidence="2">Uncharacterized protein</fullName>
    </submittedName>
</protein>
<dbReference type="EMBL" id="BGPR01006752">
    <property type="protein sequence ID" value="GBN21541.1"/>
    <property type="molecule type" value="Genomic_DNA"/>
</dbReference>
<evidence type="ECO:0000313" key="2">
    <source>
        <dbReference type="EMBL" id="GBN21541.1"/>
    </source>
</evidence>